<reference evidence="1" key="1">
    <citation type="journal article" date="2020" name="Nature">
        <title>Giant virus diversity and host interactions through global metagenomics.</title>
        <authorList>
            <person name="Schulz F."/>
            <person name="Roux S."/>
            <person name="Paez-Espino D."/>
            <person name="Jungbluth S."/>
            <person name="Walsh D.A."/>
            <person name="Denef V.J."/>
            <person name="McMahon K.D."/>
            <person name="Konstantinidis K.T."/>
            <person name="Eloe-Fadrosh E.A."/>
            <person name="Kyrpides N.C."/>
            <person name="Woyke T."/>
        </authorList>
    </citation>
    <scope>NUCLEOTIDE SEQUENCE</scope>
    <source>
        <strain evidence="1">GVMAG-M-3300024301-20</strain>
    </source>
</reference>
<dbReference type="AlphaFoldDB" id="A0A6C0IS24"/>
<dbReference type="EMBL" id="MN740249">
    <property type="protein sequence ID" value="QHT96008.1"/>
    <property type="molecule type" value="Genomic_DNA"/>
</dbReference>
<name>A0A6C0IS24_9ZZZZ</name>
<accession>A0A6C0IS24</accession>
<evidence type="ECO:0000313" key="1">
    <source>
        <dbReference type="EMBL" id="QHT96008.1"/>
    </source>
</evidence>
<proteinExistence type="predicted"/>
<sequence>MLPFSQSILLGATSNVTAYPQNQLHRGLNYISLFDTVILPYNKQYNNCNNTLCYTHSKGTFIYKPHSAYGMVGTTAAGYLGRRRRL</sequence>
<organism evidence="1">
    <name type="scientific">viral metagenome</name>
    <dbReference type="NCBI Taxonomy" id="1070528"/>
    <lineage>
        <taxon>unclassified sequences</taxon>
        <taxon>metagenomes</taxon>
        <taxon>organismal metagenomes</taxon>
    </lineage>
</organism>
<protein>
    <submittedName>
        <fullName evidence="1">Uncharacterized protein</fullName>
    </submittedName>
</protein>